<dbReference type="AlphaFoldDB" id="A0A1X6MZW2"/>
<feature type="compositionally biased region" description="Polar residues" evidence="1">
    <location>
        <begin position="1"/>
        <end position="14"/>
    </location>
</feature>
<feature type="region of interest" description="Disordered" evidence="1">
    <location>
        <begin position="1"/>
        <end position="43"/>
    </location>
</feature>
<evidence type="ECO:0000256" key="1">
    <source>
        <dbReference type="SAM" id="MobiDB-lite"/>
    </source>
</evidence>
<keyword evidence="3" id="KW-1185">Reference proteome</keyword>
<dbReference type="PANTHER" id="PTHR34213:SF2">
    <property type="entry name" value="NUCLEAR TRANSPORT FACTOR 2 (NTF2) FAMILY PROTEIN"/>
    <property type="match status" value="1"/>
</dbReference>
<reference evidence="2 3" key="1">
    <citation type="submission" date="2017-04" db="EMBL/GenBank/DDBJ databases">
        <title>Genome Sequence of the Model Brown-Rot Fungus Postia placenta SB12.</title>
        <authorList>
            <consortium name="DOE Joint Genome Institute"/>
            <person name="Gaskell J."/>
            <person name="Kersten P."/>
            <person name="Larrondo L.F."/>
            <person name="Canessa P."/>
            <person name="Martinez D."/>
            <person name="Hibbett D."/>
            <person name="Schmoll M."/>
            <person name="Kubicek C.P."/>
            <person name="Martinez A.T."/>
            <person name="Yadav J."/>
            <person name="Master E."/>
            <person name="Magnuson J.K."/>
            <person name="James T."/>
            <person name="Yaver D."/>
            <person name="Berka R."/>
            <person name="Labutti K."/>
            <person name="Lipzen A."/>
            <person name="Aerts A."/>
            <person name="Barry K."/>
            <person name="Henrissat B."/>
            <person name="Blanchette R."/>
            <person name="Grigoriev I."/>
            <person name="Cullen D."/>
        </authorList>
    </citation>
    <scope>NUCLEOTIDE SEQUENCE [LARGE SCALE GENOMIC DNA]</scope>
    <source>
        <strain evidence="2 3">MAD-698-R-SB12</strain>
    </source>
</reference>
<evidence type="ECO:0000313" key="2">
    <source>
        <dbReference type="EMBL" id="OSX61904.1"/>
    </source>
</evidence>
<dbReference type="EMBL" id="KZ110598">
    <property type="protein sequence ID" value="OSX61904.1"/>
    <property type="molecule type" value="Genomic_DNA"/>
</dbReference>
<dbReference type="PANTHER" id="PTHR34213">
    <property type="entry name" value="NUCLEAR TRANSPORT FACTOR 2 (NTF2) FAMILY PROTEIN"/>
    <property type="match status" value="1"/>
</dbReference>
<dbReference type="OrthoDB" id="2400485at2759"/>
<name>A0A1X6MZW2_9APHY</name>
<dbReference type="Proteomes" id="UP000194127">
    <property type="component" value="Unassembled WGS sequence"/>
</dbReference>
<proteinExistence type="predicted"/>
<dbReference type="STRING" id="670580.A0A1X6MZW2"/>
<organism evidence="2 3">
    <name type="scientific">Postia placenta MAD-698-R-SB12</name>
    <dbReference type="NCBI Taxonomy" id="670580"/>
    <lineage>
        <taxon>Eukaryota</taxon>
        <taxon>Fungi</taxon>
        <taxon>Dikarya</taxon>
        <taxon>Basidiomycota</taxon>
        <taxon>Agaricomycotina</taxon>
        <taxon>Agaricomycetes</taxon>
        <taxon>Polyporales</taxon>
        <taxon>Adustoporiaceae</taxon>
        <taxon>Rhodonia</taxon>
    </lineage>
</organism>
<sequence>MSSNTHPQLPTDSSLPGEHFEVRQTAQSDDYHPDPSRSLPLPPARQRLLDDILALYSCQPTRERVSRYTPDCVYDDQFVYADDRYKMAGQWFALPKLFKESRNEGYQVVVNDPLLIQFKNEQTWVFPGGIKSTTINALVSLSLDPASADSDFPQVKYHKDQANGKDYSHTGAGFAFKKWQADRVAGMMDSEDVQAFKADGKKEYHEDVRRYKNGEADAPKKDL</sequence>
<feature type="region of interest" description="Disordered" evidence="1">
    <location>
        <begin position="199"/>
        <end position="223"/>
    </location>
</feature>
<evidence type="ECO:0000313" key="3">
    <source>
        <dbReference type="Proteomes" id="UP000194127"/>
    </source>
</evidence>
<protein>
    <submittedName>
        <fullName evidence="2">Uncharacterized protein</fullName>
    </submittedName>
</protein>
<gene>
    <name evidence="2" type="ORF">POSPLADRAFT_1181945</name>
</gene>
<dbReference type="RefSeq" id="XP_024338698.1">
    <property type="nucleotide sequence ID" value="XM_024488881.1"/>
</dbReference>
<accession>A0A1X6MZW2</accession>
<dbReference type="GeneID" id="36333830"/>